<protein>
    <submittedName>
        <fullName evidence="8">Resolvase</fullName>
    </submittedName>
</protein>
<organism evidence="8 9">
    <name type="scientific">Janibacter hoylei PVAS-1</name>
    <dbReference type="NCBI Taxonomy" id="1210046"/>
    <lineage>
        <taxon>Bacteria</taxon>
        <taxon>Bacillati</taxon>
        <taxon>Actinomycetota</taxon>
        <taxon>Actinomycetes</taxon>
        <taxon>Micrococcales</taxon>
        <taxon>Intrasporangiaceae</taxon>
        <taxon>Janibacter</taxon>
    </lineage>
</organism>
<dbReference type="FunFam" id="3.40.50.1390:FF:000001">
    <property type="entry name" value="DNA recombinase"/>
    <property type="match status" value="1"/>
</dbReference>
<dbReference type="AlphaFoldDB" id="A0A444AYT0"/>
<evidence type="ECO:0000256" key="3">
    <source>
        <dbReference type="ARBA" id="ARBA00023125"/>
    </source>
</evidence>
<evidence type="ECO:0000313" key="9">
    <source>
        <dbReference type="Proteomes" id="UP000288711"/>
    </source>
</evidence>
<dbReference type="GO" id="GO:0000150">
    <property type="term" value="F:DNA strand exchange activity"/>
    <property type="evidence" value="ECO:0007669"/>
    <property type="project" value="InterPro"/>
</dbReference>
<gene>
    <name evidence="8" type="ORF">CWN80_15200</name>
</gene>
<dbReference type="GO" id="GO:0003677">
    <property type="term" value="F:DNA binding"/>
    <property type="evidence" value="ECO:0007669"/>
    <property type="project" value="UniProtKB-KW"/>
</dbReference>
<keyword evidence="3" id="KW-0238">DNA-binding</keyword>
<dbReference type="Proteomes" id="UP000288711">
    <property type="component" value="Unassembled WGS sequence"/>
</dbReference>
<dbReference type="InterPro" id="IPR050639">
    <property type="entry name" value="SSR_resolvase"/>
</dbReference>
<dbReference type="InterPro" id="IPR036162">
    <property type="entry name" value="Resolvase-like_N_sf"/>
</dbReference>
<keyword evidence="9" id="KW-1185">Reference proteome</keyword>
<dbReference type="InterPro" id="IPR006118">
    <property type="entry name" value="Recombinase_CS"/>
</dbReference>
<comment type="caution">
    <text evidence="8">The sequence shown here is derived from an EMBL/GenBank/DDBJ whole genome shotgun (WGS) entry which is preliminary data.</text>
</comment>
<evidence type="ECO:0000256" key="1">
    <source>
        <dbReference type="ARBA" id="ARBA00009913"/>
    </source>
</evidence>
<dbReference type="OrthoDB" id="128993at2"/>
<dbReference type="EMBL" id="PIPF01000020">
    <property type="protein sequence ID" value="RWU81254.1"/>
    <property type="molecule type" value="Genomic_DNA"/>
</dbReference>
<dbReference type="SUPFAM" id="SSF53041">
    <property type="entry name" value="Resolvase-like"/>
    <property type="match status" value="1"/>
</dbReference>
<dbReference type="PANTHER" id="PTHR30461:SF2">
    <property type="entry name" value="SERINE RECOMBINASE PINE-RELATED"/>
    <property type="match status" value="1"/>
</dbReference>
<dbReference type="PROSITE" id="PS00397">
    <property type="entry name" value="RECOMBINASES_1"/>
    <property type="match status" value="1"/>
</dbReference>
<dbReference type="GO" id="GO:0015074">
    <property type="term" value="P:DNA integration"/>
    <property type="evidence" value="ECO:0007669"/>
    <property type="project" value="UniProtKB-KW"/>
</dbReference>
<evidence type="ECO:0000256" key="4">
    <source>
        <dbReference type="ARBA" id="ARBA00023172"/>
    </source>
</evidence>
<dbReference type="CDD" id="cd03768">
    <property type="entry name" value="SR_ResInv"/>
    <property type="match status" value="1"/>
</dbReference>
<dbReference type="SMART" id="SM00857">
    <property type="entry name" value="Resolvase"/>
    <property type="match status" value="1"/>
</dbReference>
<name>A0A444AYT0_9MICO</name>
<reference evidence="8 9" key="1">
    <citation type="journal article" date="2009" name="Int. J. Syst. Evol. Microbiol.">
        <title>Janibacter hoylei sp. nov., Bacillus isronensis sp. nov. and Bacillus aryabhattai sp. nov., isolated from cryotubes used for collecting air from the upper atmosphere.</title>
        <authorList>
            <person name="Shivaji S."/>
            <person name="Chaturvedi P."/>
            <person name="Begum Z."/>
            <person name="Pindi P.K."/>
            <person name="Manorama R."/>
            <person name="Padmanaban D.A."/>
            <person name="Shouche Y.S."/>
            <person name="Pawar S."/>
            <person name="Vaishampayan P."/>
            <person name="Dutt C.B."/>
            <person name="Datta G.N."/>
            <person name="Manchanda R.K."/>
            <person name="Rao U.R."/>
            <person name="Bhargava P.M."/>
            <person name="Narlikar J.V."/>
        </authorList>
    </citation>
    <scope>NUCLEOTIDE SEQUENCE [LARGE SCALE GENOMIC DNA]</scope>
    <source>
        <strain evidence="8 9">PVAS-1</strain>
    </source>
</reference>
<dbReference type="PROSITE" id="PS51736">
    <property type="entry name" value="RECOMBINASES_3"/>
    <property type="match status" value="1"/>
</dbReference>
<feature type="active site" description="O-(5'-phospho-DNA)-serine intermediate" evidence="5 6">
    <location>
        <position position="10"/>
    </location>
</feature>
<dbReference type="PANTHER" id="PTHR30461">
    <property type="entry name" value="DNA-INVERTASE FROM LAMBDOID PROPHAGE"/>
    <property type="match status" value="1"/>
</dbReference>
<evidence type="ECO:0000256" key="2">
    <source>
        <dbReference type="ARBA" id="ARBA00022908"/>
    </source>
</evidence>
<evidence type="ECO:0000259" key="7">
    <source>
        <dbReference type="PROSITE" id="PS51736"/>
    </source>
</evidence>
<evidence type="ECO:0000256" key="5">
    <source>
        <dbReference type="PIRSR" id="PIRSR606118-50"/>
    </source>
</evidence>
<dbReference type="InterPro" id="IPR006119">
    <property type="entry name" value="Resolv_N"/>
</dbReference>
<feature type="domain" description="Resolvase/invertase-type recombinase catalytic" evidence="7">
    <location>
        <begin position="2"/>
        <end position="137"/>
    </location>
</feature>
<dbReference type="Pfam" id="PF00239">
    <property type="entry name" value="Resolvase"/>
    <property type="match status" value="1"/>
</dbReference>
<accession>A0A444AYT0</accession>
<keyword evidence="2" id="KW-0229">DNA integration</keyword>
<proteinExistence type="inferred from homology"/>
<evidence type="ECO:0000256" key="6">
    <source>
        <dbReference type="PROSITE-ProRule" id="PRU10137"/>
    </source>
</evidence>
<dbReference type="RefSeq" id="WP_040881807.1">
    <property type="nucleotide sequence ID" value="NZ_ALWX01000098.1"/>
</dbReference>
<evidence type="ECO:0000313" key="8">
    <source>
        <dbReference type="EMBL" id="RWU81254.1"/>
    </source>
</evidence>
<sequence length="220" mass="23986">MTTWGYARVSTLDQNTALQFDALRRAGVDDEHIVTDHASGSRTDRPGLARLLERLEQGDVLTVWKLDRLGRSLKHLISVVDELGTRGVEFRSLTESLDTTTPGGWLLFHVMASVAQFEREMTAERTRAALAAVRAKGAPLGRPSRVTAHQFRLVHEMAGAGKTQSVIASTTGLSRAVVGRVLRGEIASLARFDPEVESDPVSIVSAVVQDVRLDEMKSDG</sequence>
<keyword evidence="4" id="KW-0233">DNA recombination</keyword>
<comment type="similarity">
    <text evidence="1">Belongs to the site-specific recombinase resolvase family.</text>
</comment>
<dbReference type="Gene3D" id="3.40.50.1390">
    <property type="entry name" value="Resolvase, N-terminal catalytic domain"/>
    <property type="match status" value="1"/>
</dbReference>